<organism evidence="8 9">
    <name type="scientific">Ideonella lacteola</name>
    <dbReference type="NCBI Taxonomy" id="2984193"/>
    <lineage>
        <taxon>Bacteria</taxon>
        <taxon>Pseudomonadati</taxon>
        <taxon>Pseudomonadota</taxon>
        <taxon>Betaproteobacteria</taxon>
        <taxon>Burkholderiales</taxon>
        <taxon>Sphaerotilaceae</taxon>
        <taxon>Ideonella</taxon>
    </lineage>
</organism>
<gene>
    <name evidence="8" type="ORF">AACH06_07225</name>
</gene>
<dbReference type="PANTHER" id="PTHR30237:SF2">
    <property type="entry name" value="MUREIN TETRAPEPTIDE CARBOXYPEPTIDASE"/>
    <property type="match status" value="1"/>
</dbReference>
<sequence>MIRFPRPLRPGDTVAITAPSSGVATTGALARLDLVLDHLRSRGFRVVEGDCLRTQRHDQSAPAAQRAAELMRFLTDPAVAAVLPPWGGERAIELLPRLDFGALRPLPPKWLLGFSDISTLQMPLLLRASWASAHGSNLMDLAPSQTDPLVRGVLDVLSHDGVAPLRQAASPRFQVTWTPFETDAAAAFNLTEPTRWRRLDGRDEEAITLRGRLIGGCLDTVSRLAGTPFGDVPGFIRKHRAEGVLLYLENCEQNPCEMLRTLYSLRLHGWFEGLAGVLLGRSAAPEVTNAQRLDHAGAMHEALGDLPCPVLVDLDIGHRQPQFTLVNGALATCHFDGGRGWLSQTWGDGPLTKDLEASVLR</sequence>
<comment type="caution">
    <text evidence="8">The sequence shown here is derived from an EMBL/GenBank/DDBJ whole genome shotgun (WGS) entry which is preliminary data.</text>
</comment>
<keyword evidence="5" id="KW-0720">Serine protease</keyword>
<dbReference type="PANTHER" id="PTHR30237">
    <property type="entry name" value="MURAMOYLTETRAPEPTIDE CARBOXYPEPTIDASE"/>
    <property type="match status" value="1"/>
</dbReference>
<dbReference type="Gene3D" id="3.40.50.10740">
    <property type="entry name" value="Class I glutamine amidotransferase-like"/>
    <property type="match status" value="1"/>
</dbReference>
<evidence type="ECO:0000259" key="7">
    <source>
        <dbReference type="Pfam" id="PF17676"/>
    </source>
</evidence>
<feature type="domain" description="LD-carboxypeptidase C-terminal" evidence="7">
    <location>
        <begin position="210"/>
        <end position="332"/>
    </location>
</feature>
<accession>A0ABU9BNE2</accession>
<dbReference type="EMBL" id="JBBUTG010000003">
    <property type="protein sequence ID" value="MEK8030614.1"/>
    <property type="molecule type" value="Genomic_DNA"/>
</dbReference>
<dbReference type="InterPro" id="IPR029062">
    <property type="entry name" value="Class_I_gatase-like"/>
</dbReference>
<keyword evidence="9" id="KW-1185">Reference proteome</keyword>
<dbReference type="PIRSF" id="PIRSF028757">
    <property type="entry name" value="LD-carboxypeptidase"/>
    <property type="match status" value="1"/>
</dbReference>
<dbReference type="InterPro" id="IPR040921">
    <property type="entry name" value="Peptidase_S66C"/>
</dbReference>
<comment type="similarity">
    <text evidence="1">Belongs to the peptidase S66 family.</text>
</comment>
<reference evidence="8 9" key="1">
    <citation type="submission" date="2024-04" db="EMBL/GenBank/DDBJ databases">
        <title>Novel species of the genus Ideonella isolated from streams.</title>
        <authorList>
            <person name="Lu H."/>
        </authorList>
    </citation>
    <scope>NUCLEOTIDE SEQUENCE [LARGE SCALE GENOMIC DNA]</scope>
    <source>
        <strain evidence="8 9">DXS29W</strain>
    </source>
</reference>
<dbReference type="Pfam" id="PF17676">
    <property type="entry name" value="Peptidase_S66C"/>
    <property type="match status" value="1"/>
</dbReference>
<name>A0ABU9BNE2_9BURK</name>
<evidence type="ECO:0000259" key="6">
    <source>
        <dbReference type="Pfam" id="PF02016"/>
    </source>
</evidence>
<dbReference type="CDD" id="cd07062">
    <property type="entry name" value="Peptidase_S66_mccF_like"/>
    <property type="match status" value="1"/>
</dbReference>
<evidence type="ECO:0000256" key="2">
    <source>
        <dbReference type="ARBA" id="ARBA00022645"/>
    </source>
</evidence>
<dbReference type="InterPro" id="IPR027461">
    <property type="entry name" value="Carboxypeptidase_A_C_sf"/>
</dbReference>
<keyword evidence="3" id="KW-0645">Protease</keyword>
<evidence type="ECO:0000256" key="3">
    <source>
        <dbReference type="ARBA" id="ARBA00022670"/>
    </source>
</evidence>
<dbReference type="Proteomes" id="UP001371218">
    <property type="component" value="Unassembled WGS sequence"/>
</dbReference>
<dbReference type="RefSeq" id="WP_341424974.1">
    <property type="nucleotide sequence ID" value="NZ_JBBUTG010000003.1"/>
</dbReference>
<dbReference type="Gene3D" id="3.50.30.60">
    <property type="entry name" value="LD-carboxypeptidase A C-terminal domain-like"/>
    <property type="match status" value="1"/>
</dbReference>
<dbReference type="SUPFAM" id="SSF52317">
    <property type="entry name" value="Class I glutamine amidotransferase-like"/>
    <property type="match status" value="1"/>
</dbReference>
<feature type="domain" description="LD-carboxypeptidase N-terminal" evidence="6">
    <location>
        <begin position="14"/>
        <end position="135"/>
    </location>
</feature>
<dbReference type="InterPro" id="IPR003507">
    <property type="entry name" value="S66_fam"/>
</dbReference>
<evidence type="ECO:0000256" key="4">
    <source>
        <dbReference type="ARBA" id="ARBA00022801"/>
    </source>
</evidence>
<dbReference type="InterPro" id="IPR040449">
    <property type="entry name" value="Peptidase_S66_N"/>
</dbReference>
<evidence type="ECO:0000313" key="9">
    <source>
        <dbReference type="Proteomes" id="UP001371218"/>
    </source>
</evidence>
<dbReference type="InterPro" id="IPR027478">
    <property type="entry name" value="LdcA_N"/>
</dbReference>
<evidence type="ECO:0000256" key="5">
    <source>
        <dbReference type="ARBA" id="ARBA00022825"/>
    </source>
</evidence>
<dbReference type="SUPFAM" id="SSF141986">
    <property type="entry name" value="LD-carboxypeptidase A C-terminal domain-like"/>
    <property type="match status" value="1"/>
</dbReference>
<proteinExistence type="inferred from homology"/>
<dbReference type="Pfam" id="PF02016">
    <property type="entry name" value="Peptidase_S66"/>
    <property type="match status" value="1"/>
</dbReference>
<evidence type="ECO:0000256" key="1">
    <source>
        <dbReference type="ARBA" id="ARBA00010233"/>
    </source>
</evidence>
<evidence type="ECO:0000313" key="8">
    <source>
        <dbReference type="EMBL" id="MEK8030614.1"/>
    </source>
</evidence>
<keyword evidence="4" id="KW-0378">Hydrolase</keyword>
<protein>
    <submittedName>
        <fullName evidence="8">S66 peptidase family protein</fullName>
    </submittedName>
</protein>
<keyword evidence="2" id="KW-0121">Carboxypeptidase</keyword>